<organism evidence="1 2">
    <name type="scientific">Thermophagus xiamenensis</name>
    <dbReference type="NCBI Taxonomy" id="385682"/>
    <lineage>
        <taxon>Bacteria</taxon>
        <taxon>Pseudomonadati</taxon>
        <taxon>Bacteroidota</taxon>
        <taxon>Bacteroidia</taxon>
        <taxon>Marinilabiliales</taxon>
        <taxon>Marinilabiliaceae</taxon>
        <taxon>Thermophagus</taxon>
    </lineage>
</organism>
<dbReference type="Proteomes" id="UP000181976">
    <property type="component" value="Unassembled WGS sequence"/>
</dbReference>
<sequence length="571" mass="62816">MYKFGIILVLTSLLFVGCDPQEDDVPNIGSAPDESQLDFTITQDSEDEFNYIFENTSSVTGIATWDINGSRLVGNQVTQRFPLPGDHEITMTLATKGGSASITKTLTTENTDYAFLESDEMKLLSGGVDALDGKTWVLDSLAAGHIGVGPAGSDGLEWWAATPLEKQGVGVLYDDKMTFKLIGFEFILENHGESYVKSFQKDNAAYSNQEEREGDWKVDFMPGQATWSLEETDDGGWNLILSSPDGPIFPIFDVGAVGNKYEILTLEENKLELVATGGDDNAWHLKFIPEGYVKPQVEYEIEVTPTGNINEYAVGITNVALPEGISISKVIVDFGNGTILETSDFTEALTETYMRAAPYTVTVSVVASNETLSSSTTINVEENHPDYEPFLLDEMIVYNDFSEVMTFSVQGQDCSVSVVNNPDRVYPNKSAMVALYSKTNQQWANAYMELPAGYRFDLRSISTFKMKVYGEAGQEILLKLENTDLGGNAWTTGVEARYTILNSNTWEVVEFDFNGATAADGTTDVTNSDYGYGYYNVIRIMCNPGNGEGTHEFYFDDLSGPHIEGIKSAQL</sequence>
<keyword evidence="2" id="KW-1185">Reference proteome</keyword>
<dbReference type="STRING" id="385682.SAMN05444380_11455"/>
<proteinExistence type="predicted"/>
<dbReference type="EMBL" id="FONA01000014">
    <property type="protein sequence ID" value="SFE60312.1"/>
    <property type="molecule type" value="Genomic_DNA"/>
</dbReference>
<protein>
    <recommendedName>
        <fullName evidence="3">PKD domain-containing protein</fullName>
    </recommendedName>
</protein>
<dbReference type="eggNOG" id="COG3291">
    <property type="taxonomic scope" value="Bacteria"/>
</dbReference>
<dbReference type="RefSeq" id="WP_010527834.1">
    <property type="nucleotide sequence ID" value="NZ_AFSL01000063.1"/>
</dbReference>
<evidence type="ECO:0000313" key="1">
    <source>
        <dbReference type="EMBL" id="SFE60312.1"/>
    </source>
</evidence>
<evidence type="ECO:0008006" key="3">
    <source>
        <dbReference type="Google" id="ProtNLM"/>
    </source>
</evidence>
<name>A0A1I2BWF5_9BACT</name>
<dbReference type="PROSITE" id="PS51257">
    <property type="entry name" value="PROKAR_LIPOPROTEIN"/>
    <property type="match status" value="1"/>
</dbReference>
<accession>A0A1I2BWF5</accession>
<reference evidence="1 2" key="1">
    <citation type="submission" date="2016-10" db="EMBL/GenBank/DDBJ databases">
        <authorList>
            <person name="de Groot N.N."/>
        </authorList>
    </citation>
    <scope>NUCLEOTIDE SEQUENCE [LARGE SCALE GENOMIC DNA]</scope>
    <source>
        <strain evidence="1 2">DSM 19012</strain>
    </source>
</reference>
<evidence type="ECO:0000313" key="2">
    <source>
        <dbReference type="Proteomes" id="UP000181976"/>
    </source>
</evidence>
<dbReference type="InParanoid" id="A0A1I2BWF5"/>
<gene>
    <name evidence="1" type="ORF">SAMN05444380_11455</name>
</gene>
<dbReference type="Gene3D" id="2.60.120.430">
    <property type="entry name" value="Galactose-binding lectin"/>
    <property type="match status" value="1"/>
</dbReference>
<dbReference type="AlphaFoldDB" id="A0A1I2BWF5"/>